<evidence type="ECO:0000313" key="2">
    <source>
        <dbReference type="Proteomes" id="UP001302367"/>
    </source>
</evidence>
<proteinExistence type="predicted"/>
<keyword evidence="2" id="KW-1185">Reference proteome</keyword>
<gene>
    <name evidence="1" type="ORF">RHO25_010042</name>
</gene>
<dbReference type="RefSeq" id="XP_023453677.2">
    <property type="nucleotide sequence ID" value="XM_023601561.2"/>
</dbReference>
<dbReference type="EMBL" id="CP134189">
    <property type="protein sequence ID" value="WPB05390.1"/>
    <property type="molecule type" value="Genomic_DNA"/>
</dbReference>
<accession>A0ABZ0P0S8</accession>
<dbReference type="Proteomes" id="UP001302367">
    <property type="component" value="Chromosome 6"/>
</dbReference>
<protein>
    <submittedName>
        <fullName evidence="1">Uncharacterized protein</fullName>
    </submittedName>
</protein>
<evidence type="ECO:0000313" key="1">
    <source>
        <dbReference type="EMBL" id="WPB05390.1"/>
    </source>
</evidence>
<organism evidence="1 2">
    <name type="scientific">Cercospora beticola</name>
    <name type="common">Sugarbeet leaf spot fungus</name>
    <dbReference type="NCBI Taxonomy" id="122368"/>
    <lineage>
        <taxon>Eukaryota</taxon>
        <taxon>Fungi</taxon>
        <taxon>Dikarya</taxon>
        <taxon>Ascomycota</taxon>
        <taxon>Pezizomycotina</taxon>
        <taxon>Dothideomycetes</taxon>
        <taxon>Dothideomycetidae</taxon>
        <taxon>Mycosphaerellales</taxon>
        <taxon>Mycosphaerellaceae</taxon>
        <taxon>Cercospora</taxon>
    </lineage>
</organism>
<dbReference type="GeneID" id="35432608"/>
<name>A0ABZ0P0S8_CERBT</name>
<reference evidence="1 2" key="1">
    <citation type="submission" date="2023-09" db="EMBL/GenBank/DDBJ databases">
        <title>Complete-Gapless Cercospora beticola genome.</title>
        <authorList>
            <person name="Wyatt N.A."/>
            <person name="Spanner R.E."/>
            <person name="Bolton M.D."/>
        </authorList>
    </citation>
    <scope>NUCLEOTIDE SEQUENCE [LARGE SCALE GENOMIC DNA]</scope>
    <source>
        <strain evidence="1">Cb09-40</strain>
    </source>
</reference>
<sequence length="76" mass="8541">MWSAERRREGIVGEESFGDRTGISALSSNSFFSLLWGSKAADSYVLFTKGFCCEVSLSILRDRKEVMGSFVEYSVR</sequence>